<dbReference type="Pfam" id="PF06114">
    <property type="entry name" value="Peptidase_M78"/>
    <property type="match status" value="1"/>
</dbReference>
<dbReference type="EMBL" id="BK014887">
    <property type="protein sequence ID" value="DAD80743.1"/>
    <property type="molecule type" value="Genomic_DNA"/>
</dbReference>
<dbReference type="InterPro" id="IPR010359">
    <property type="entry name" value="IrrE_HExxH"/>
</dbReference>
<sequence>MDIKTLVENHRTANPFVIADNLNINYLYVDFPSRLKGRIIVTNDGEPIILLNNSLKNSNEKYLVMAHELKHAIDHADLIGYYSACYGGKGKLELEANKFATELMLLLYQEQYQDIPDTFDKLIAAYGVKEEMREYY</sequence>
<proteinExistence type="predicted"/>
<reference evidence="2" key="1">
    <citation type="journal article" date="2021" name="Proc. Natl. Acad. Sci. U.S.A.">
        <title>A Catalog of Tens of Thousands of Viruses from Human Metagenomes Reveals Hidden Associations with Chronic Diseases.</title>
        <authorList>
            <person name="Tisza M.J."/>
            <person name="Buck C.B."/>
        </authorList>
    </citation>
    <scope>NUCLEOTIDE SEQUENCE</scope>
    <source>
        <strain evidence="2">Ctet217</strain>
    </source>
</reference>
<evidence type="ECO:0000259" key="1">
    <source>
        <dbReference type="Pfam" id="PF06114"/>
    </source>
</evidence>
<evidence type="ECO:0000313" key="2">
    <source>
        <dbReference type="EMBL" id="DAD80743.1"/>
    </source>
</evidence>
<name>A0A8S5MF97_9CAUD</name>
<accession>A0A8S5MF97</accession>
<protein>
    <submittedName>
        <fullName evidence="2">IrrE protein</fullName>
    </submittedName>
</protein>
<organism evidence="2">
    <name type="scientific">Siphoviridae sp. ctet217</name>
    <dbReference type="NCBI Taxonomy" id="2826409"/>
    <lineage>
        <taxon>Viruses</taxon>
        <taxon>Duplodnaviria</taxon>
        <taxon>Heunggongvirae</taxon>
        <taxon>Uroviricota</taxon>
        <taxon>Caudoviricetes</taxon>
    </lineage>
</organism>
<dbReference type="Gene3D" id="1.10.10.2910">
    <property type="match status" value="1"/>
</dbReference>
<feature type="domain" description="IrrE N-terminal-like" evidence="1">
    <location>
        <begin position="21"/>
        <end position="132"/>
    </location>
</feature>